<protein>
    <submittedName>
        <fullName evidence="1">Uncharacterized protein</fullName>
    </submittedName>
</protein>
<comment type="caution">
    <text evidence="1">The sequence shown here is derived from an EMBL/GenBank/DDBJ whole genome shotgun (WGS) entry which is preliminary data.</text>
</comment>
<accession>A0ABQ5XTA4</accession>
<proteinExistence type="predicted"/>
<organism evidence="1 2">
    <name type="scientific">Dyella acidisoli</name>
    <dbReference type="NCBI Taxonomy" id="1867834"/>
    <lineage>
        <taxon>Bacteria</taxon>
        <taxon>Pseudomonadati</taxon>
        <taxon>Pseudomonadota</taxon>
        <taxon>Gammaproteobacteria</taxon>
        <taxon>Lysobacterales</taxon>
        <taxon>Rhodanobacteraceae</taxon>
        <taxon>Dyella</taxon>
    </lineage>
</organism>
<dbReference type="Proteomes" id="UP001156670">
    <property type="component" value="Unassembled WGS sequence"/>
</dbReference>
<gene>
    <name evidence="1" type="ORF">GCM10007901_40660</name>
</gene>
<evidence type="ECO:0000313" key="2">
    <source>
        <dbReference type="Proteomes" id="UP001156670"/>
    </source>
</evidence>
<evidence type="ECO:0000313" key="1">
    <source>
        <dbReference type="EMBL" id="GLQ95111.1"/>
    </source>
</evidence>
<name>A0ABQ5XTA4_9GAMM</name>
<sequence length="61" mass="6425">MIRARSLDVCITPGWTNSAVIVVAGVNSEVAAETSLAPPPQAASETMSSIHRDEKNVFIGE</sequence>
<dbReference type="EMBL" id="BSOB01000057">
    <property type="protein sequence ID" value="GLQ95111.1"/>
    <property type="molecule type" value="Genomic_DNA"/>
</dbReference>
<reference evidence="2" key="1">
    <citation type="journal article" date="2019" name="Int. J. Syst. Evol. Microbiol.">
        <title>The Global Catalogue of Microorganisms (GCM) 10K type strain sequencing project: providing services to taxonomists for standard genome sequencing and annotation.</title>
        <authorList>
            <consortium name="The Broad Institute Genomics Platform"/>
            <consortium name="The Broad Institute Genome Sequencing Center for Infectious Disease"/>
            <person name="Wu L."/>
            <person name="Ma J."/>
        </authorList>
    </citation>
    <scope>NUCLEOTIDE SEQUENCE [LARGE SCALE GENOMIC DNA]</scope>
    <source>
        <strain evidence="2">NBRC 111980</strain>
    </source>
</reference>
<keyword evidence="2" id="KW-1185">Reference proteome</keyword>